<sequence>MDSIPALHWLGIDQWVLRVPMPGHLSGSVTLLETDTAPSDAPAAEQRAALVYSPEIAHKEGFVGEPNQNTGLCFIAANGAEFSALVSAISRCLPPGKPEIHQSASDEQPPSVYWNGQTWSLAELRRSGQAKRALWRWLVGSQA</sequence>
<organism evidence="1 2">
    <name type="scientific">Halothiobacillus neapolitanus (strain ATCC 23641 / DSM 15147 / CIP 104769 / NCIMB 8539 / c2)</name>
    <name type="common">Thiobacillus neapolitanus</name>
    <dbReference type="NCBI Taxonomy" id="555778"/>
    <lineage>
        <taxon>Bacteria</taxon>
        <taxon>Pseudomonadati</taxon>
        <taxon>Pseudomonadota</taxon>
        <taxon>Gammaproteobacteria</taxon>
        <taxon>Chromatiales</taxon>
        <taxon>Halothiobacillaceae</taxon>
        <taxon>Halothiobacillus</taxon>
    </lineage>
</organism>
<gene>
    <name evidence="1" type="ordered locus">Hneap_1575</name>
</gene>
<dbReference type="STRING" id="555778.Hneap_1575"/>
<accession>D0L132</accession>
<dbReference type="Proteomes" id="UP000009102">
    <property type="component" value="Chromosome"/>
</dbReference>
<reference evidence="1 2" key="1">
    <citation type="submission" date="2009-10" db="EMBL/GenBank/DDBJ databases">
        <title>Complete sequence of Halothiobacillus neapolitanus c2.</title>
        <authorList>
            <consortium name="US DOE Joint Genome Institute"/>
            <person name="Lucas S."/>
            <person name="Copeland A."/>
            <person name="Lapidus A."/>
            <person name="Glavina del Rio T."/>
            <person name="Tice H."/>
            <person name="Bruce D."/>
            <person name="Goodwin L."/>
            <person name="Pitluck S."/>
            <person name="Davenport K."/>
            <person name="Brettin T."/>
            <person name="Detter J.C."/>
            <person name="Han C."/>
            <person name="Tapia R."/>
            <person name="Larimer F."/>
            <person name="Land M."/>
            <person name="Hauser L."/>
            <person name="Kyrpides N."/>
            <person name="Mikhailova N."/>
            <person name="Kerfeld C."/>
            <person name="Cannon G."/>
            <person name="Heinhort S."/>
        </authorList>
    </citation>
    <scope>NUCLEOTIDE SEQUENCE [LARGE SCALE GENOMIC DNA]</scope>
    <source>
        <strain evidence="2">ATCC 23641 / c2</strain>
    </source>
</reference>
<dbReference type="HOGENOM" id="CLU_1803499_0_0_6"/>
<keyword evidence="2" id="KW-1185">Reference proteome</keyword>
<dbReference type="AlphaFoldDB" id="D0L132"/>
<evidence type="ECO:0000313" key="2">
    <source>
        <dbReference type="Proteomes" id="UP000009102"/>
    </source>
</evidence>
<evidence type="ECO:0000313" key="1">
    <source>
        <dbReference type="EMBL" id="ACX96405.1"/>
    </source>
</evidence>
<protein>
    <submittedName>
        <fullName evidence="1">Uncharacterized protein</fullName>
    </submittedName>
</protein>
<proteinExistence type="predicted"/>
<dbReference type="EMBL" id="CP001801">
    <property type="protein sequence ID" value="ACX96405.1"/>
    <property type="molecule type" value="Genomic_DNA"/>
</dbReference>
<dbReference type="RefSeq" id="WP_012824439.1">
    <property type="nucleotide sequence ID" value="NC_013422.1"/>
</dbReference>
<dbReference type="KEGG" id="hna:Hneap_1575"/>
<name>D0L132_HALNC</name>